<name>A0AA48RFV5_9BACL</name>
<protein>
    <submittedName>
        <fullName evidence="1">Phage protein</fullName>
    </submittedName>
</protein>
<dbReference type="KEGG" id="bayd:BSPP4475_01525"/>
<accession>A0AA48RFV5</accession>
<gene>
    <name evidence="1" type="ORF">BSPP4475_01525</name>
</gene>
<keyword evidence="2" id="KW-1185">Reference proteome</keyword>
<dbReference type="EMBL" id="OY569118">
    <property type="protein sequence ID" value="CAJ1001005.1"/>
    <property type="molecule type" value="Genomic_DNA"/>
</dbReference>
<reference evidence="1" key="1">
    <citation type="submission" date="2023-07" db="EMBL/GenBank/DDBJ databases">
        <authorList>
            <person name="Ivanov I."/>
            <person name="Teneva D."/>
            <person name="Stoikov I."/>
        </authorList>
    </citation>
    <scope>NUCLEOTIDE SEQUENCE</scope>
    <source>
        <strain evidence="1">4475</strain>
    </source>
</reference>
<dbReference type="AlphaFoldDB" id="A0AA48RFV5"/>
<organism evidence="1 2">
    <name type="scientific">Brevibacillus aydinogluensis</name>
    <dbReference type="NCBI Taxonomy" id="927786"/>
    <lineage>
        <taxon>Bacteria</taxon>
        <taxon>Bacillati</taxon>
        <taxon>Bacillota</taxon>
        <taxon>Bacilli</taxon>
        <taxon>Bacillales</taxon>
        <taxon>Paenibacillaceae</taxon>
        <taxon>Brevibacillus</taxon>
    </lineage>
</organism>
<dbReference type="RefSeq" id="WP_304414953.1">
    <property type="nucleotide sequence ID" value="NZ_OY569118.1"/>
</dbReference>
<evidence type="ECO:0000313" key="2">
    <source>
        <dbReference type="Proteomes" id="UP001189619"/>
    </source>
</evidence>
<dbReference type="Proteomes" id="UP001189619">
    <property type="component" value="Chromosome"/>
</dbReference>
<proteinExistence type="predicted"/>
<sequence>MDFKLFKVNDDYPEYIIARTADEALADHNERGGADYAVTMDEVEEVSLDEIGNFEQVNGSYKRMTFREFISETLGSDFTYTKPLCICWND</sequence>
<evidence type="ECO:0000313" key="1">
    <source>
        <dbReference type="EMBL" id="CAJ1001005.1"/>
    </source>
</evidence>